<name>A0A2S1LPA8_9FLAO</name>
<dbReference type="InterPro" id="IPR038729">
    <property type="entry name" value="Rad50/SbcC_AAA"/>
</dbReference>
<accession>A0A2S1LPA8</accession>
<evidence type="ECO:0000313" key="3">
    <source>
        <dbReference type="Proteomes" id="UP000244677"/>
    </source>
</evidence>
<dbReference type="GO" id="GO:0006302">
    <property type="term" value="P:double-strand break repair"/>
    <property type="evidence" value="ECO:0007669"/>
    <property type="project" value="InterPro"/>
</dbReference>
<organism evidence="2 3">
    <name type="scientific">Flavobacterium kingsejongi</name>
    <dbReference type="NCBI Taxonomy" id="1678728"/>
    <lineage>
        <taxon>Bacteria</taxon>
        <taxon>Pseudomonadati</taxon>
        <taxon>Bacteroidota</taxon>
        <taxon>Flavobacteriia</taxon>
        <taxon>Flavobacteriales</taxon>
        <taxon>Flavobacteriaceae</taxon>
        <taxon>Flavobacterium</taxon>
    </lineage>
</organism>
<evidence type="ECO:0000313" key="2">
    <source>
        <dbReference type="EMBL" id="AWG25538.1"/>
    </source>
</evidence>
<proteinExistence type="predicted"/>
<reference evidence="2 3" key="1">
    <citation type="submission" date="2017-04" db="EMBL/GenBank/DDBJ databases">
        <title>Complete genome sequence of Flavobacterium kingsejong AJ004.</title>
        <authorList>
            <person name="Lee P.C."/>
        </authorList>
    </citation>
    <scope>NUCLEOTIDE SEQUENCE [LARGE SCALE GENOMIC DNA]</scope>
    <source>
        <strain evidence="2 3">AJ004</strain>
    </source>
</reference>
<dbReference type="Proteomes" id="UP000244677">
    <property type="component" value="Chromosome"/>
</dbReference>
<dbReference type="InterPro" id="IPR027417">
    <property type="entry name" value="P-loop_NTPase"/>
</dbReference>
<dbReference type="EMBL" id="CP020919">
    <property type="protein sequence ID" value="AWG25538.1"/>
    <property type="molecule type" value="Genomic_DNA"/>
</dbReference>
<dbReference type="OrthoDB" id="1023918at2"/>
<dbReference type="Gene3D" id="3.40.50.300">
    <property type="entry name" value="P-loop containing nucleotide triphosphate hydrolases"/>
    <property type="match status" value="1"/>
</dbReference>
<dbReference type="AlphaFoldDB" id="A0A2S1LPA8"/>
<protein>
    <recommendedName>
        <fullName evidence="1">Rad50/SbcC-type AAA domain-containing protein</fullName>
    </recommendedName>
</protein>
<feature type="domain" description="Rad50/SbcC-type AAA" evidence="1">
    <location>
        <begin position="6"/>
        <end position="113"/>
    </location>
</feature>
<dbReference type="RefSeq" id="WP_108737123.1">
    <property type="nucleotide sequence ID" value="NZ_CP020919.1"/>
</dbReference>
<dbReference type="KEGG" id="fki:FK004_09970"/>
<dbReference type="Pfam" id="PF13476">
    <property type="entry name" value="AAA_23"/>
    <property type="match status" value="1"/>
</dbReference>
<dbReference type="GO" id="GO:0016887">
    <property type="term" value="F:ATP hydrolysis activity"/>
    <property type="evidence" value="ECO:0007669"/>
    <property type="project" value="InterPro"/>
</dbReference>
<keyword evidence="3" id="KW-1185">Reference proteome</keyword>
<evidence type="ECO:0000259" key="1">
    <source>
        <dbReference type="Pfam" id="PF13476"/>
    </source>
</evidence>
<sequence>MNQLNRIILNNFKFFHGQTVIDINSKNLIIYGENGSGKSSLYWALYTFLHSVYKPDDTDIQKYFDPTNDQNLINSFIKTGEESSIVVEFEDQTKTITQKTLSYRVLNTKAGDLVREAAHSSDFVNYRILSRLYDFSNREQIDLFSLFEREILMFINFPVELSPGISCKFRLY</sequence>
<dbReference type="SUPFAM" id="SSF52540">
    <property type="entry name" value="P-loop containing nucleoside triphosphate hydrolases"/>
    <property type="match status" value="1"/>
</dbReference>
<gene>
    <name evidence="2" type="ORF">FK004_09970</name>
</gene>